<feature type="compositionally biased region" description="Polar residues" evidence="1">
    <location>
        <begin position="23"/>
        <end position="44"/>
    </location>
</feature>
<sequence length="161" mass="17682">MSNDDFSPQGFTRDRPSGPQRGASLQISTSRQGDGRSMSQSSGLYSALPPSTPYRTSSGPLPSPSTPQHTTATRSSTLDTPRSAGYNDKSQWFSDSSKNGTKSPTSPKTKRRSDSSMIDKRISPDPKTNVYTQCGRHSDQWLFGGFPFDNIKKALERDKKE</sequence>
<evidence type="ECO:0000313" key="3">
    <source>
        <dbReference type="Proteomes" id="UP000070700"/>
    </source>
</evidence>
<dbReference type="InParanoid" id="A0A194XTJ1"/>
<dbReference type="AlphaFoldDB" id="A0A194XTJ1"/>
<dbReference type="Proteomes" id="UP000070700">
    <property type="component" value="Unassembled WGS sequence"/>
</dbReference>
<feature type="compositionally biased region" description="Polar residues" evidence="1">
    <location>
        <begin position="88"/>
        <end position="107"/>
    </location>
</feature>
<dbReference type="RefSeq" id="XP_018077367.1">
    <property type="nucleotide sequence ID" value="XM_018205518.1"/>
</dbReference>
<feature type="compositionally biased region" description="Polar residues" evidence="1">
    <location>
        <begin position="68"/>
        <end position="80"/>
    </location>
</feature>
<proteinExistence type="predicted"/>
<reference evidence="2 3" key="1">
    <citation type="submission" date="2015-10" db="EMBL/GenBank/DDBJ databases">
        <title>Full genome of DAOMC 229536 Phialocephala scopiformis, a fungal endophyte of spruce producing the potent anti-insectan compound rugulosin.</title>
        <authorList>
            <consortium name="DOE Joint Genome Institute"/>
            <person name="Walker A.K."/>
            <person name="Frasz S.L."/>
            <person name="Seifert K.A."/>
            <person name="Miller J.D."/>
            <person name="Mondo S.J."/>
            <person name="Labutti K."/>
            <person name="Lipzen A."/>
            <person name="Dockter R."/>
            <person name="Kennedy M."/>
            <person name="Grigoriev I.V."/>
            <person name="Spatafora J.W."/>
        </authorList>
    </citation>
    <scope>NUCLEOTIDE SEQUENCE [LARGE SCALE GENOMIC DNA]</scope>
    <source>
        <strain evidence="2 3">CBS 120377</strain>
    </source>
</reference>
<organism evidence="2 3">
    <name type="scientific">Mollisia scopiformis</name>
    <name type="common">Conifer needle endophyte fungus</name>
    <name type="synonym">Phialocephala scopiformis</name>
    <dbReference type="NCBI Taxonomy" id="149040"/>
    <lineage>
        <taxon>Eukaryota</taxon>
        <taxon>Fungi</taxon>
        <taxon>Dikarya</taxon>
        <taxon>Ascomycota</taxon>
        <taxon>Pezizomycotina</taxon>
        <taxon>Leotiomycetes</taxon>
        <taxon>Helotiales</taxon>
        <taxon>Mollisiaceae</taxon>
        <taxon>Mollisia</taxon>
    </lineage>
</organism>
<feature type="compositionally biased region" description="Basic and acidic residues" evidence="1">
    <location>
        <begin position="112"/>
        <end position="124"/>
    </location>
</feature>
<evidence type="ECO:0000256" key="1">
    <source>
        <dbReference type="SAM" id="MobiDB-lite"/>
    </source>
</evidence>
<evidence type="ECO:0000313" key="2">
    <source>
        <dbReference type="EMBL" id="KUJ23012.1"/>
    </source>
</evidence>
<keyword evidence="3" id="KW-1185">Reference proteome</keyword>
<dbReference type="OrthoDB" id="5089392at2759"/>
<dbReference type="EMBL" id="KQ947405">
    <property type="protein sequence ID" value="KUJ23012.1"/>
    <property type="molecule type" value="Genomic_DNA"/>
</dbReference>
<accession>A0A194XTJ1</accession>
<feature type="region of interest" description="Disordered" evidence="1">
    <location>
        <begin position="1"/>
        <end position="131"/>
    </location>
</feature>
<dbReference type="GeneID" id="28815244"/>
<dbReference type="KEGG" id="psco:LY89DRAFT_164617"/>
<protein>
    <submittedName>
        <fullName evidence="2">Uncharacterized protein</fullName>
    </submittedName>
</protein>
<name>A0A194XTJ1_MOLSC</name>
<gene>
    <name evidence="2" type="ORF">LY89DRAFT_164617</name>
</gene>
<feature type="compositionally biased region" description="Polar residues" evidence="1">
    <location>
        <begin position="1"/>
        <end position="10"/>
    </location>
</feature>